<protein>
    <submittedName>
        <fullName evidence="1">Uncharacterized protein</fullName>
    </submittedName>
</protein>
<accession>A0A5J5AHM1</accession>
<sequence length="155" mass="17370">MQGQRDLHGFQCKVYNKQSPSVDFSVSVIFTVSTFQCKRQYLELGFSARLQSIGDSLWCINMKLLKLHCGSCSTLWKLIMNAHLNVPGLSIVMFHLHIMTVGCFGGGGGGCDTLVSPILEGWVKYVADSRWWIQVSQIKAGSRIEWINNVRKKGT</sequence>
<evidence type="ECO:0000313" key="1">
    <source>
        <dbReference type="EMBL" id="KAA8528641.1"/>
    </source>
</evidence>
<keyword evidence="2" id="KW-1185">Reference proteome</keyword>
<dbReference type="EMBL" id="CM018045">
    <property type="protein sequence ID" value="KAA8528641.1"/>
    <property type="molecule type" value="Genomic_DNA"/>
</dbReference>
<proteinExistence type="predicted"/>
<gene>
    <name evidence="1" type="ORF">F0562_035996</name>
</gene>
<evidence type="ECO:0000313" key="2">
    <source>
        <dbReference type="Proteomes" id="UP000325577"/>
    </source>
</evidence>
<dbReference type="Proteomes" id="UP000325577">
    <property type="component" value="Linkage Group LG21"/>
</dbReference>
<reference evidence="1 2" key="1">
    <citation type="submission" date="2019-09" db="EMBL/GenBank/DDBJ databases">
        <title>A chromosome-level genome assembly of the Chinese tupelo Nyssa sinensis.</title>
        <authorList>
            <person name="Yang X."/>
            <person name="Kang M."/>
            <person name="Yang Y."/>
            <person name="Xiong H."/>
            <person name="Wang M."/>
            <person name="Zhang Z."/>
            <person name="Wang Z."/>
            <person name="Wu H."/>
            <person name="Ma T."/>
            <person name="Liu J."/>
            <person name="Xi Z."/>
        </authorList>
    </citation>
    <scope>NUCLEOTIDE SEQUENCE [LARGE SCALE GENOMIC DNA]</scope>
    <source>
        <strain evidence="1">J267</strain>
        <tissue evidence="1">Leaf</tissue>
    </source>
</reference>
<name>A0A5J5AHM1_9ASTE</name>
<dbReference type="AlphaFoldDB" id="A0A5J5AHM1"/>
<organism evidence="1 2">
    <name type="scientific">Nyssa sinensis</name>
    <dbReference type="NCBI Taxonomy" id="561372"/>
    <lineage>
        <taxon>Eukaryota</taxon>
        <taxon>Viridiplantae</taxon>
        <taxon>Streptophyta</taxon>
        <taxon>Embryophyta</taxon>
        <taxon>Tracheophyta</taxon>
        <taxon>Spermatophyta</taxon>
        <taxon>Magnoliopsida</taxon>
        <taxon>eudicotyledons</taxon>
        <taxon>Gunneridae</taxon>
        <taxon>Pentapetalae</taxon>
        <taxon>asterids</taxon>
        <taxon>Cornales</taxon>
        <taxon>Nyssaceae</taxon>
        <taxon>Nyssa</taxon>
    </lineage>
</organism>